<keyword evidence="3" id="KW-1185">Reference proteome</keyword>
<dbReference type="Proteomes" id="UP000683000">
    <property type="component" value="Unassembled WGS sequence"/>
</dbReference>
<gene>
    <name evidence="2" type="ORF">JVT61DRAFT_15483</name>
</gene>
<feature type="compositionally biased region" description="Polar residues" evidence="1">
    <location>
        <begin position="51"/>
        <end position="60"/>
    </location>
</feature>
<evidence type="ECO:0000313" key="2">
    <source>
        <dbReference type="EMBL" id="KAG6369301.1"/>
    </source>
</evidence>
<feature type="compositionally biased region" description="Pro residues" evidence="1">
    <location>
        <begin position="38"/>
        <end position="48"/>
    </location>
</feature>
<dbReference type="EMBL" id="JAGFBS010000091">
    <property type="protein sequence ID" value="KAG6369301.1"/>
    <property type="molecule type" value="Genomic_DNA"/>
</dbReference>
<comment type="caution">
    <text evidence="2">The sequence shown here is derived from an EMBL/GenBank/DDBJ whole genome shotgun (WGS) entry which is preliminary data.</text>
</comment>
<organism evidence="2 3">
    <name type="scientific">Boletus reticuloceps</name>
    <dbReference type="NCBI Taxonomy" id="495285"/>
    <lineage>
        <taxon>Eukaryota</taxon>
        <taxon>Fungi</taxon>
        <taxon>Dikarya</taxon>
        <taxon>Basidiomycota</taxon>
        <taxon>Agaricomycotina</taxon>
        <taxon>Agaricomycetes</taxon>
        <taxon>Agaricomycetidae</taxon>
        <taxon>Boletales</taxon>
        <taxon>Boletineae</taxon>
        <taxon>Boletaceae</taxon>
        <taxon>Boletoideae</taxon>
        <taxon>Boletus</taxon>
    </lineage>
</organism>
<dbReference type="AlphaFoldDB" id="A0A8I3A2A3"/>
<evidence type="ECO:0000256" key="1">
    <source>
        <dbReference type="SAM" id="MobiDB-lite"/>
    </source>
</evidence>
<feature type="region of interest" description="Disordered" evidence="1">
    <location>
        <begin position="28"/>
        <end position="80"/>
    </location>
</feature>
<proteinExistence type="predicted"/>
<accession>A0A8I3A2A3</accession>
<sequence>MSLTSTCLNPPHCSAPCTQDHKKCARINTTGESSKPPSLLPPPLPPPQSSTLAGPSSSSCPPALKTHQDNPRHILCHQQP</sequence>
<reference evidence="2" key="1">
    <citation type="submission" date="2021-03" db="EMBL/GenBank/DDBJ databases">
        <title>Evolutionary innovations through gain and loss of genes in the ectomycorrhizal Boletales.</title>
        <authorList>
            <person name="Wu G."/>
            <person name="Miyauchi S."/>
            <person name="Morin E."/>
            <person name="Yang Z.-L."/>
            <person name="Xu J."/>
            <person name="Martin F.M."/>
        </authorList>
    </citation>
    <scope>NUCLEOTIDE SEQUENCE</scope>
    <source>
        <strain evidence="2">BR01</strain>
    </source>
</reference>
<evidence type="ECO:0000313" key="3">
    <source>
        <dbReference type="Proteomes" id="UP000683000"/>
    </source>
</evidence>
<name>A0A8I3A2A3_9AGAM</name>
<protein>
    <submittedName>
        <fullName evidence="2">Uncharacterized protein</fullName>
    </submittedName>
</protein>